<keyword evidence="2" id="KW-1185">Reference proteome</keyword>
<protein>
    <submittedName>
        <fullName evidence="1">Uncharacterized protein</fullName>
    </submittedName>
</protein>
<name>A0A284S656_ARMOS</name>
<evidence type="ECO:0000313" key="2">
    <source>
        <dbReference type="Proteomes" id="UP000219338"/>
    </source>
</evidence>
<dbReference type="EMBL" id="FUEG01000035">
    <property type="protein sequence ID" value="SJL16446.1"/>
    <property type="molecule type" value="Genomic_DNA"/>
</dbReference>
<organism evidence="1 2">
    <name type="scientific">Armillaria ostoyae</name>
    <name type="common">Armillaria root rot fungus</name>
    <dbReference type="NCBI Taxonomy" id="47428"/>
    <lineage>
        <taxon>Eukaryota</taxon>
        <taxon>Fungi</taxon>
        <taxon>Dikarya</taxon>
        <taxon>Basidiomycota</taxon>
        <taxon>Agaricomycotina</taxon>
        <taxon>Agaricomycetes</taxon>
        <taxon>Agaricomycetidae</taxon>
        <taxon>Agaricales</taxon>
        <taxon>Marasmiineae</taxon>
        <taxon>Physalacriaceae</taxon>
        <taxon>Armillaria</taxon>
    </lineage>
</organism>
<dbReference type="Proteomes" id="UP000219338">
    <property type="component" value="Unassembled WGS sequence"/>
</dbReference>
<sequence>MFATIFNAIEFYYRLQLPRRHITTAGLRKEEARRAVSLDVLEEQVFSRLPLLPPSPGLNTRLQATPLSHYGSLS</sequence>
<accession>A0A284S656</accession>
<evidence type="ECO:0000313" key="1">
    <source>
        <dbReference type="EMBL" id="SJL16446.1"/>
    </source>
</evidence>
<proteinExistence type="predicted"/>
<reference evidence="2" key="1">
    <citation type="journal article" date="2017" name="Nat. Ecol. Evol.">
        <title>Genome expansion and lineage-specific genetic innovations in the forest pathogenic fungi Armillaria.</title>
        <authorList>
            <person name="Sipos G."/>
            <person name="Prasanna A.N."/>
            <person name="Walter M.C."/>
            <person name="O'Connor E."/>
            <person name="Balint B."/>
            <person name="Krizsan K."/>
            <person name="Kiss B."/>
            <person name="Hess J."/>
            <person name="Varga T."/>
            <person name="Slot J."/>
            <person name="Riley R."/>
            <person name="Boka B."/>
            <person name="Rigling D."/>
            <person name="Barry K."/>
            <person name="Lee J."/>
            <person name="Mihaltcheva S."/>
            <person name="LaButti K."/>
            <person name="Lipzen A."/>
            <person name="Waldron R."/>
            <person name="Moloney N.M."/>
            <person name="Sperisen C."/>
            <person name="Kredics L."/>
            <person name="Vagvoelgyi C."/>
            <person name="Patrignani A."/>
            <person name="Fitzpatrick D."/>
            <person name="Nagy I."/>
            <person name="Doyle S."/>
            <person name="Anderson J.B."/>
            <person name="Grigoriev I.V."/>
            <person name="Gueldener U."/>
            <person name="Muensterkoetter M."/>
            <person name="Nagy L.G."/>
        </authorList>
    </citation>
    <scope>NUCLEOTIDE SEQUENCE [LARGE SCALE GENOMIC DNA]</scope>
    <source>
        <strain evidence="2">C18/9</strain>
    </source>
</reference>
<dbReference type="AlphaFoldDB" id="A0A284S656"/>
<gene>
    <name evidence="1" type="ORF">ARMOST_19970</name>
</gene>